<dbReference type="InterPro" id="IPR016032">
    <property type="entry name" value="Sig_transdc_resp-reg_C-effctor"/>
</dbReference>
<gene>
    <name evidence="5" type="ORF">AAF463_24665</name>
</gene>
<feature type="domain" description="OmpR/PhoB-type" evidence="4">
    <location>
        <begin position="2"/>
        <end position="103"/>
    </location>
</feature>
<dbReference type="Gene3D" id="1.10.10.10">
    <property type="entry name" value="Winged helix-like DNA-binding domain superfamily/Winged helix DNA-binding domain"/>
    <property type="match status" value="1"/>
</dbReference>
<protein>
    <submittedName>
        <fullName evidence="5">Winged helix-turn-helix domain-containing protein</fullName>
    </submittedName>
</protein>
<dbReference type="GO" id="GO:0003677">
    <property type="term" value="F:DNA binding"/>
    <property type="evidence" value="ECO:0007669"/>
    <property type="project" value="UniProtKB-UniRule"/>
</dbReference>
<accession>A0AAU7U3S8</accession>
<feature type="DNA-binding region" description="OmpR/PhoB-type" evidence="2">
    <location>
        <begin position="2"/>
        <end position="103"/>
    </location>
</feature>
<reference evidence="5" key="1">
    <citation type="submission" date="2024-06" db="EMBL/GenBank/DDBJ databases">
        <title>Multiomics insights into the TNT degradation mechanism by Pantoea sp. BJ2 isolated from an ammunition destruction site.</title>
        <authorList>
            <person name="Luo J."/>
        </authorList>
    </citation>
    <scope>NUCLEOTIDE SEQUENCE</scope>
    <source>
        <strain evidence="5">BJ2</strain>
        <plasmid evidence="5">plasmindB</plasmid>
    </source>
</reference>
<evidence type="ECO:0000313" key="5">
    <source>
        <dbReference type="EMBL" id="XBV47519.1"/>
    </source>
</evidence>
<dbReference type="RefSeq" id="WP_350262560.1">
    <property type="nucleotide sequence ID" value="NZ_CP158294.1"/>
</dbReference>
<dbReference type="PROSITE" id="PS51755">
    <property type="entry name" value="OMPR_PHOB"/>
    <property type="match status" value="1"/>
</dbReference>
<sequence>MSSDVKPDSILTFDLEEGVLSSGENEVRLNRQGIRCFELLTKHPDVVISKDEFIEQCWKKYGYLVTDNSVRQTFFQLRRALDEIGAPPDTLITIPKKGYKLSPDVSFVILNADARSGTEDQAQNKIQEQQDQSVDPLPVAVPAIRSRTNFWWVVLGVIMSFSSGLFLRYEFMITPVTYAKYASRGEISYYFQNEYRGSKAEAVNRVEKWLANAVLSQKPVREVYVNISQDHNLSLFLCTSQIDAPDARCITMNVLGKNK</sequence>
<feature type="transmembrane region" description="Helical" evidence="3">
    <location>
        <begin position="150"/>
        <end position="167"/>
    </location>
</feature>
<evidence type="ECO:0000256" key="3">
    <source>
        <dbReference type="SAM" id="Phobius"/>
    </source>
</evidence>
<proteinExistence type="predicted"/>
<keyword evidence="3" id="KW-0812">Transmembrane</keyword>
<dbReference type="SUPFAM" id="SSF46894">
    <property type="entry name" value="C-terminal effector domain of the bipartite response regulators"/>
    <property type="match status" value="1"/>
</dbReference>
<dbReference type="EMBL" id="CP158294">
    <property type="protein sequence ID" value="XBV47519.1"/>
    <property type="molecule type" value="Genomic_DNA"/>
</dbReference>
<dbReference type="Pfam" id="PF00486">
    <property type="entry name" value="Trans_reg_C"/>
    <property type="match status" value="1"/>
</dbReference>
<keyword evidence="3" id="KW-0472">Membrane</keyword>
<dbReference type="InterPro" id="IPR036388">
    <property type="entry name" value="WH-like_DNA-bd_sf"/>
</dbReference>
<dbReference type="CDD" id="cd00383">
    <property type="entry name" value="trans_reg_C"/>
    <property type="match status" value="1"/>
</dbReference>
<keyword evidence="1 2" id="KW-0238">DNA-binding</keyword>
<dbReference type="GO" id="GO:0006355">
    <property type="term" value="P:regulation of DNA-templated transcription"/>
    <property type="evidence" value="ECO:0007669"/>
    <property type="project" value="InterPro"/>
</dbReference>
<organism evidence="5">
    <name type="scientific">Pantoea sp. BJ2</name>
    <dbReference type="NCBI Taxonomy" id="3141322"/>
    <lineage>
        <taxon>Bacteria</taxon>
        <taxon>Pseudomonadati</taxon>
        <taxon>Pseudomonadota</taxon>
        <taxon>Gammaproteobacteria</taxon>
        <taxon>Enterobacterales</taxon>
        <taxon>Erwiniaceae</taxon>
        <taxon>Pantoea</taxon>
    </lineage>
</organism>
<dbReference type="InterPro" id="IPR001867">
    <property type="entry name" value="OmpR/PhoB-type_DNA-bd"/>
</dbReference>
<dbReference type="SMART" id="SM00862">
    <property type="entry name" value="Trans_reg_C"/>
    <property type="match status" value="1"/>
</dbReference>
<keyword evidence="5" id="KW-0614">Plasmid</keyword>
<keyword evidence="3" id="KW-1133">Transmembrane helix</keyword>
<evidence type="ECO:0000259" key="4">
    <source>
        <dbReference type="PROSITE" id="PS51755"/>
    </source>
</evidence>
<dbReference type="GO" id="GO:0000160">
    <property type="term" value="P:phosphorelay signal transduction system"/>
    <property type="evidence" value="ECO:0007669"/>
    <property type="project" value="InterPro"/>
</dbReference>
<geneLocation type="plasmid" evidence="5">
    <name>plasmindB</name>
</geneLocation>
<evidence type="ECO:0000256" key="2">
    <source>
        <dbReference type="PROSITE-ProRule" id="PRU01091"/>
    </source>
</evidence>
<dbReference type="AlphaFoldDB" id="A0AAU7U3S8"/>
<name>A0AAU7U3S8_9GAMM</name>
<evidence type="ECO:0000256" key="1">
    <source>
        <dbReference type="ARBA" id="ARBA00023125"/>
    </source>
</evidence>